<dbReference type="Proteomes" id="UP001500194">
    <property type="component" value="Unassembled WGS sequence"/>
</dbReference>
<dbReference type="PANTHER" id="PTHR12697">
    <property type="entry name" value="PBS LYASE HEAT-LIKE PROTEIN"/>
    <property type="match status" value="1"/>
</dbReference>
<accession>A0AAV3SY33</accession>
<dbReference type="InterPro" id="IPR016024">
    <property type="entry name" value="ARM-type_fold"/>
</dbReference>
<dbReference type="GeneID" id="68572515"/>
<organism evidence="1 2">
    <name type="scientific">Salarchaeum japonicum</name>
    <dbReference type="NCBI Taxonomy" id="555573"/>
    <lineage>
        <taxon>Archaea</taxon>
        <taxon>Methanobacteriati</taxon>
        <taxon>Methanobacteriota</taxon>
        <taxon>Stenosarchaea group</taxon>
        <taxon>Halobacteria</taxon>
        <taxon>Halobacteriales</taxon>
        <taxon>Halobacteriaceae</taxon>
    </lineage>
</organism>
<dbReference type="Gene3D" id="1.25.10.10">
    <property type="entry name" value="Leucine-rich Repeat Variant"/>
    <property type="match status" value="2"/>
</dbReference>
<dbReference type="GO" id="GO:0016491">
    <property type="term" value="F:oxidoreductase activity"/>
    <property type="evidence" value="ECO:0007669"/>
    <property type="project" value="TreeGrafter"/>
</dbReference>
<evidence type="ECO:0000313" key="1">
    <source>
        <dbReference type="EMBL" id="GAA0644928.1"/>
    </source>
</evidence>
<keyword evidence="2" id="KW-1185">Reference proteome</keyword>
<dbReference type="PANTHER" id="PTHR12697:SF5">
    <property type="entry name" value="DEOXYHYPUSINE HYDROXYLASE"/>
    <property type="match status" value="1"/>
</dbReference>
<evidence type="ECO:0000313" key="2">
    <source>
        <dbReference type="Proteomes" id="UP001500194"/>
    </source>
</evidence>
<sequence length="326" mass="34258">MDDPPATDRLRALLRDGEYDAASDGLARVMDADAAVRRRALNALRDLADDRPGAVAGVAAAVVPFLTDDERSFRLGAAKLFAALADADPDAVRPVADALADRLRDDDEFYFVRARCAEALGYVALDHPDVASPAVLADLRVGLEFDEPEVRERLAQALECVALGDPNRLRNHAGALAGHLDDGSERVRYHLASALVAVATEHPERLADAADALADRLSDDRVHVRGRAAEALGLLARADTDAALPVDGLADAMDDEAFVAERARFALPAAEDGDAPADVGTLAGVRRTTRAAVAEMTAPDGECQHCGLALPASGGPPTCPRCGAPR</sequence>
<protein>
    <recommendedName>
        <fullName evidence="3">HEAT repeat domain-containing protein</fullName>
    </recommendedName>
</protein>
<dbReference type="InterPro" id="IPR004155">
    <property type="entry name" value="PBS_lyase_HEAT"/>
</dbReference>
<evidence type="ECO:0008006" key="3">
    <source>
        <dbReference type="Google" id="ProtNLM"/>
    </source>
</evidence>
<gene>
    <name evidence="1" type="ORF">GCM10009019_03700</name>
</gene>
<dbReference type="AlphaFoldDB" id="A0AAV3SY33"/>
<proteinExistence type="predicted"/>
<dbReference type="SUPFAM" id="SSF48371">
    <property type="entry name" value="ARM repeat"/>
    <property type="match status" value="1"/>
</dbReference>
<comment type="caution">
    <text evidence="1">The sequence shown here is derived from an EMBL/GenBank/DDBJ whole genome shotgun (WGS) entry which is preliminary data.</text>
</comment>
<dbReference type="EMBL" id="BAAADU010000002">
    <property type="protein sequence ID" value="GAA0644928.1"/>
    <property type="molecule type" value="Genomic_DNA"/>
</dbReference>
<dbReference type="SMART" id="SM00567">
    <property type="entry name" value="EZ_HEAT"/>
    <property type="match status" value="5"/>
</dbReference>
<name>A0AAV3SY33_9EURY</name>
<dbReference type="RefSeq" id="WP_227261912.1">
    <property type="nucleotide sequence ID" value="NZ_BAAADU010000002.1"/>
</dbReference>
<reference evidence="1 2" key="1">
    <citation type="journal article" date="2019" name="Int. J. Syst. Evol. Microbiol.">
        <title>The Global Catalogue of Microorganisms (GCM) 10K type strain sequencing project: providing services to taxonomists for standard genome sequencing and annotation.</title>
        <authorList>
            <consortium name="The Broad Institute Genomics Platform"/>
            <consortium name="The Broad Institute Genome Sequencing Center for Infectious Disease"/>
            <person name="Wu L."/>
            <person name="Ma J."/>
        </authorList>
    </citation>
    <scope>NUCLEOTIDE SEQUENCE [LARGE SCALE GENOMIC DNA]</scope>
    <source>
        <strain evidence="1 2">JCM 16327</strain>
    </source>
</reference>
<dbReference type="InterPro" id="IPR011989">
    <property type="entry name" value="ARM-like"/>
</dbReference>